<dbReference type="GO" id="GO:0055085">
    <property type="term" value="P:transmembrane transport"/>
    <property type="evidence" value="ECO:0007669"/>
    <property type="project" value="InterPro"/>
</dbReference>
<evidence type="ECO:0000256" key="7">
    <source>
        <dbReference type="RuleBase" id="RU363032"/>
    </source>
</evidence>
<keyword evidence="10" id="KW-1185">Reference proteome</keyword>
<feature type="transmembrane region" description="Helical" evidence="7">
    <location>
        <begin position="133"/>
        <end position="156"/>
    </location>
</feature>
<keyword evidence="4 7" id="KW-0812">Transmembrane</keyword>
<dbReference type="PROSITE" id="PS50928">
    <property type="entry name" value="ABC_TM1"/>
    <property type="match status" value="1"/>
</dbReference>
<feature type="transmembrane region" description="Helical" evidence="7">
    <location>
        <begin position="188"/>
        <end position="207"/>
    </location>
</feature>
<proteinExistence type="inferred from homology"/>
<name>A0A9J6REN3_9BACI</name>
<comment type="subcellular location">
    <subcellularLocation>
        <location evidence="1 7">Cell membrane</location>
        <topology evidence="1 7">Multi-pass membrane protein</topology>
    </subcellularLocation>
</comment>
<dbReference type="InterPro" id="IPR045621">
    <property type="entry name" value="BPD_transp_1_N"/>
</dbReference>
<dbReference type="CDD" id="cd06261">
    <property type="entry name" value="TM_PBP2"/>
    <property type="match status" value="1"/>
</dbReference>
<keyword evidence="2 7" id="KW-0813">Transport</keyword>
<evidence type="ECO:0000256" key="1">
    <source>
        <dbReference type="ARBA" id="ARBA00004651"/>
    </source>
</evidence>
<dbReference type="Pfam" id="PF00528">
    <property type="entry name" value="BPD_transp_1"/>
    <property type="match status" value="1"/>
</dbReference>
<dbReference type="InterPro" id="IPR000515">
    <property type="entry name" value="MetI-like"/>
</dbReference>
<feature type="transmembrane region" description="Helical" evidence="7">
    <location>
        <begin position="288"/>
        <end position="314"/>
    </location>
</feature>
<evidence type="ECO:0000256" key="5">
    <source>
        <dbReference type="ARBA" id="ARBA00022989"/>
    </source>
</evidence>
<dbReference type="SUPFAM" id="SSF161098">
    <property type="entry name" value="MetI-like"/>
    <property type="match status" value="1"/>
</dbReference>
<comment type="similarity">
    <text evidence="7">Belongs to the binding-protein-dependent transport system permease family.</text>
</comment>
<reference evidence="9" key="1">
    <citation type="submission" date="2022-11" db="EMBL/GenBank/DDBJ databases">
        <title>WGS of Natronobacillus azotifigens 24KS-1, an anaerobic diazotrophic haloalkaliphile from soda-rich habitats.</title>
        <authorList>
            <person name="Sorokin D.Y."/>
            <person name="Merkel A.Y."/>
        </authorList>
    </citation>
    <scope>NUCLEOTIDE SEQUENCE</scope>
    <source>
        <strain evidence="9">24KS-1</strain>
    </source>
</reference>
<evidence type="ECO:0000256" key="2">
    <source>
        <dbReference type="ARBA" id="ARBA00022448"/>
    </source>
</evidence>
<dbReference type="RefSeq" id="WP_268780394.1">
    <property type="nucleotide sequence ID" value="NZ_JAPRAT010000019.1"/>
</dbReference>
<evidence type="ECO:0000313" key="10">
    <source>
        <dbReference type="Proteomes" id="UP001084197"/>
    </source>
</evidence>
<dbReference type="Pfam" id="PF19300">
    <property type="entry name" value="BPD_transp_1_N"/>
    <property type="match status" value="1"/>
</dbReference>
<feature type="transmembrane region" description="Helical" evidence="7">
    <location>
        <begin position="100"/>
        <end position="121"/>
    </location>
</feature>
<dbReference type="GO" id="GO:0005886">
    <property type="term" value="C:plasma membrane"/>
    <property type="evidence" value="ECO:0007669"/>
    <property type="project" value="UniProtKB-SubCell"/>
</dbReference>
<evidence type="ECO:0000313" key="9">
    <source>
        <dbReference type="EMBL" id="MCZ0703633.1"/>
    </source>
</evidence>
<sequence length="321" mass="35929">MWKFIVRRLLIALPQILLLSVLVFLMAQMMPGDALSGLIDPNIDPAAIEAQRERLGLNDPWHIQYVDWITGVVTEGDLGRSFRYKMDVTEIIGQRLVNTFWLSLVTLIFTYLIAIPLGITSGRYNDTFRDQMITGYTYVGFATPLFIFALVALWILGFQFGWFPTGGSVSPGLTPGTFEYFLSRLHHLILPALSMALITTVNTVQYLRSEIIDTKQKDFIITARAKGASESRVYNRHILRNSLLPIAAFFGFEITGLIGGTIFVETIYSYPGMGQLFIESINLRDYSVVIAVVLLLGIASILGALLSDIILSLVDPRIRIK</sequence>
<feature type="domain" description="ABC transmembrane type-1" evidence="8">
    <location>
        <begin position="96"/>
        <end position="307"/>
    </location>
</feature>
<dbReference type="EMBL" id="JAPRAT010000019">
    <property type="protein sequence ID" value="MCZ0703633.1"/>
    <property type="molecule type" value="Genomic_DNA"/>
</dbReference>
<dbReference type="NCBIfam" id="NF045472">
    <property type="entry name" value="Opp4B"/>
    <property type="match status" value="1"/>
</dbReference>
<comment type="caution">
    <text evidence="9">The sequence shown here is derived from an EMBL/GenBank/DDBJ whole genome shotgun (WGS) entry which is preliminary data.</text>
</comment>
<dbReference type="PANTHER" id="PTHR30465">
    <property type="entry name" value="INNER MEMBRANE ABC TRANSPORTER"/>
    <property type="match status" value="1"/>
</dbReference>
<dbReference type="InterPro" id="IPR035906">
    <property type="entry name" value="MetI-like_sf"/>
</dbReference>
<dbReference type="Proteomes" id="UP001084197">
    <property type="component" value="Unassembled WGS sequence"/>
</dbReference>
<keyword evidence="3" id="KW-1003">Cell membrane</keyword>
<keyword evidence="5 7" id="KW-1133">Transmembrane helix</keyword>
<evidence type="ECO:0000256" key="4">
    <source>
        <dbReference type="ARBA" id="ARBA00022692"/>
    </source>
</evidence>
<protein>
    <submittedName>
        <fullName evidence="9">ABC transporter permease</fullName>
    </submittedName>
</protein>
<dbReference type="AlphaFoldDB" id="A0A9J6REN3"/>
<feature type="transmembrane region" description="Helical" evidence="7">
    <location>
        <begin position="242"/>
        <end position="268"/>
    </location>
</feature>
<accession>A0A9J6REN3</accession>
<keyword evidence="6 7" id="KW-0472">Membrane</keyword>
<organism evidence="9 10">
    <name type="scientific">Natronobacillus azotifigens</name>
    <dbReference type="NCBI Taxonomy" id="472978"/>
    <lineage>
        <taxon>Bacteria</taxon>
        <taxon>Bacillati</taxon>
        <taxon>Bacillota</taxon>
        <taxon>Bacilli</taxon>
        <taxon>Bacillales</taxon>
        <taxon>Bacillaceae</taxon>
        <taxon>Natronobacillus</taxon>
    </lineage>
</organism>
<evidence type="ECO:0000256" key="3">
    <source>
        <dbReference type="ARBA" id="ARBA00022475"/>
    </source>
</evidence>
<dbReference type="Gene3D" id="1.10.3720.10">
    <property type="entry name" value="MetI-like"/>
    <property type="match status" value="1"/>
</dbReference>
<dbReference type="PANTHER" id="PTHR30465:SF0">
    <property type="entry name" value="OLIGOPEPTIDE TRANSPORT SYSTEM PERMEASE PROTEIN APPB"/>
    <property type="match status" value="1"/>
</dbReference>
<evidence type="ECO:0000259" key="8">
    <source>
        <dbReference type="PROSITE" id="PS50928"/>
    </source>
</evidence>
<gene>
    <name evidence="9" type="ORF">OWO01_10420</name>
</gene>
<evidence type="ECO:0000256" key="6">
    <source>
        <dbReference type="ARBA" id="ARBA00023136"/>
    </source>
</evidence>